<proteinExistence type="predicted"/>
<dbReference type="KEGG" id="yet:CH48_112"/>
<organism evidence="1 4">
    <name type="scientific">Yersinia enterocolitica</name>
    <dbReference type="NCBI Taxonomy" id="630"/>
    <lineage>
        <taxon>Bacteria</taxon>
        <taxon>Pseudomonadati</taxon>
        <taxon>Pseudomonadota</taxon>
        <taxon>Gammaproteobacteria</taxon>
        <taxon>Enterobacterales</taxon>
        <taxon>Yersiniaceae</taxon>
        <taxon>Yersinia</taxon>
    </lineage>
</organism>
<name>A0A0E1NCE0_YEREN</name>
<evidence type="ECO:0000313" key="4">
    <source>
        <dbReference type="Proteomes" id="UP000048841"/>
    </source>
</evidence>
<evidence type="ECO:0000313" key="2">
    <source>
        <dbReference type="EMBL" id="CND55936.1"/>
    </source>
</evidence>
<accession>A0A0E1NCE0</accession>
<dbReference type="Proteomes" id="UP000048841">
    <property type="component" value="Unassembled WGS sequence"/>
</dbReference>
<evidence type="ECO:0000313" key="1">
    <source>
        <dbReference type="EMBL" id="CFQ75175.1"/>
    </source>
</evidence>
<reference evidence="1 4" key="1">
    <citation type="submission" date="2015-03" db="EMBL/GenBank/DDBJ databases">
        <authorList>
            <person name="Murphy D."/>
        </authorList>
    </citation>
    <scope>NUCLEOTIDE SEQUENCE [LARGE SCALE GENOMIC DNA]</scope>
    <source>
        <strain evidence="1 4">IP26249</strain>
    </source>
</reference>
<dbReference type="EMBL" id="CPXJ01000015">
    <property type="protein sequence ID" value="CND55936.1"/>
    <property type="molecule type" value="Genomic_DNA"/>
</dbReference>
<reference evidence="2 3" key="2">
    <citation type="submission" date="2015-03" db="EMBL/GenBank/DDBJ databases">
        <authorList>
            <consortium name="Pathogen Informatics"/>
            <person name="Murphy D."/>
        </authorList>
    </citation>
    <scope>NUCLEOTIDE SEQUENCE [LARGE SCALE GENOMIC DNA]</scope>
    <source>
        <strain evidence="2 3">IP05342</strain>
    </source>
</reference>
<dbReference type="Proteomes" id="UP000041601">
    <property type="component" value="Unassembled WGS sequence"/>
</dbReference>
<sequence length="37" mass="4204">MKRQNKNGALRGTVSYQLYIITRLVVNNLTVDIRAIA</sequence>
<gene>
    <name evidence="1" type="ORF">ERS137941_03902</name>
    <name evidence="2" type="ORF">ERS137959_01500</name>
</gene>
<evidence type="ECO:0000313" key="3">
    <source>
        <dbReference type="Proteomes" id="UP000041601"/>
    </source>
</evidence>
<keyword evidence="3" id="KW-1185">Reference proteome</keyword>
<dbReference type="AlphaFoldDB" id="A0A0E1NCE0"/>
<protein>
    <submittedName>
        <fullName evidence="1">Uncharacterized protein</fullName>
    </submittedName>
</protein>
<dbReference type="EMBL" id="CGBR01000046">
    <property type="protein sequence ID" value="CFQ75175.1"/>
    <property type="molecule type" value="Genomic_DNA"/>
</dbReference>